<reference evidence="1" key="1">
    <citation type="journal article" date="2022" name="IScience">
        <title>Evolution of zygomycete secretomes and the origins of terrestrial fungal ecologies.</title>
        <authorList>
            <person name="Chang Y."/>
            <person name="Wang Y."/>
            <person name="Mondo S."/>
            <person name="Ahrendt S."/>
            <person name="Andreopoulos W."/>
            <person name="Barry K."/>
            <person name="Beard J."/>
            <person name="Benny G.L."/>
            <person name="Blankenship S."/>
            <person name="Bonito G."/>
            <person name="Cuomo C."/>
            <person name="Desiro A."/>
            <person name="Gervers K.A."/>
            <person name="Hundley H."/>
            <person name="Kuo A."/>
            <person name="LaButti K."/>
            <person name="Lang B.F."/>
            <person name="Lipzen A."/>
            <person name="O'Donnell K."/>
            <person name="Pangilinan J."/>
            <person name="Reynolds N."/>
            <person name="Sandor L."/>
            <person name="Smith M.E."/>
            <person name="Tsang A."/>
            <person name="Grigoriev I.V."/>
            <person name="Stajich J.E."/>
            <person name="Spatafora J.W."/>
        </authorList>
    </citation>
    <scope>NUCLEOTIDE SEQUENCE</scope>
    <source>
        <strain evidence="1">RSA 2281</strain>
    </source>
</reference>
<reference evidence="1" key="2">
    <citation type="submission" date="2023-02" db="EMBL/GenBank/DDBJ databases">
        <authorList>
            <consortium name="DOE Joint Genome Institute"/>
            <person name="Mondo S.J."/>
            <person name="Chang Y."/>
            <person name="Wang Y."/>
            <person name="Ahrendt S."/>
            <person name="Andreopoulos W."/>
            <person name="Barry K."/>
            <person name="Beard J."/>
            <person name="Benny G.L."/>
            <person name="Blankenship S."/>
            <person name="Bonito G."/>
            <person name="Cuomo C."/>
            <person name="Desiro A."/>
            <person name="Gervers K.A."/>
            <person name="Hundley H."/>
            <person name="Kuo A."/>
            <person name="LaButti K."/>
            <person name="Lang B.F."/>
            <person name="Lipzen A."/>
            <person name="O'Donnell K."/>
            <person name="Pangilinan J."/>
            <person name="Reynolds N."/>
            <person name="Sandor L."/>
            <person name="Smith M.W."/>
            <person name="Tsang A."/>
            <person name="Grigoriev I.V."/>
            <person name="Stajich J.E."/>
            <person name="Spatafora J.W."/>
        </authorList>
    </citation>
    <scope>NUCLEOTIDE SEQUENCE</scope>
    <source>
        <strain evidence="1">RSA 2281</strain>
    </source>
</reference>
<keyword evidence="2" id="KW-1185">Reference proteome</keyword>
<organism evidence="1 2">
    <name type="scientific">Phascolomyces articulosus</name>
    <dbReference type="NCBI Taxonomy" id="60185"/>
    <lineage>
        <taxon>Eukaryota</taxon>
        <taxon>Fungi</taxon>
        <taxon>Fungi incertae sedis</taxon>
        <taxon>Mucoromycota</taxon>
        <taxon>Mucoromycotina</taxon>
        <taxon>Mucoromycetes</taxon>
        <taxon>Mucorales</taxon>
        <taxon>Lichtheimiaceae</taxon>
        <taxon>Phascolomyces</taxon>
    </lineage>
</organism>
<comment type="caution">
    <text evidence="1">The sequence shown here is derived from an EMBL/GenBank/DDBJ whole genome shotgun (WGS) entry which is preliminary data.</text>
</comment>
<evidence type="ECO:0000313" key="2">
    <source>
        <dbReference type="Proteomes" id="UP001209540"/>
    </source>
</evidence>
<dbReference type="EMBL" id="JAIXMP010000011">
    <property type="protein sequence ID" value="KAI9265071.1"/>
    <property type="molecule type" value="Genomic_DNA"/>
</dbReference>
<protein>
    <submittedName>
        <fullName evidence="1">Uncharacterized protein</fullName>
    </submittedName>
</protein>
<sequence length="370" mass="43111">MNHQDEHIADLPPQHNKDYKKDSYSYIIESAHMSTTSWYKMPRIDNNNNEVDSVDDISSCNDRLSRVVSSGGNNNSSVTDDDNRSCFTLSSKTNTTTNNPEKLKCRMNDLKVQKKDYRSDSIVDFDNNKMITIITAKQLEELKTADLLHSIIEISNARNPQIQHVRNTSLTYYNWLIVDLCRLIEIVEQRFCREYGESCEGQFRRQLIMKAADKVSFHIPKTCSYGITKDNEFSDYFVPFVRKKREQVLRVIELLEDEICLFAEFIDIKRIGDMKTNEYSSFYHDLLLCKNRTKERLVAATKDMESQFHGDPTKPYKTIKILSLLQSYPSQKNEKKWTTGTVNSSNKWFINHNLSKKQGKRHKMLASTYG</sequence>
<name>A0AAD5PF60_9FUNG</name>
<dbReference type="AlphaFoldDB" id="A0AAD5PF60"/>
<accession>A0AAD5PF60</accession>
<proteinExistence type="predicted"/>
<gene>
    <name evidence="1" type="ORF">BDA99DRAFT_579695</name>
</gene>
<dbReference type="Proteomes" id="UP001209540">
    <property type="component" value="Unassembled WGS sequence"/>
</dbReference>
<evidence type="ECO:0000313" key="1">
    <source>
        <dbReference type="EMBL" id="KAI9265071.1"/>
    </source>
</evidence>